<comment type="caution">
    <text evidence="2">The sequence shown here is derived from an EMBL/GenBank/DDBJ whole genome shotgun (WGS) entry which is preliminary data.</text>
</comment>
<proteinExistence type="predicted"/>
<reference evidence="2 3" key="1">
    <citation type="submission" date="2017-02" db="EMBL/GenBank/DDBJ databases">
        <title>Genomes of Trichoderma spp. with biocontrol activity.</title>
        <authorList>
            <person name="Gardiner D."/>
            <person name="Kazan K."/>
            <person name="Vos C."/>
            <person name="Harvey P."/>
        </authorList>
    </citation>
    <scope>NUCLEOTIDE SEQUENCE [LARGE SCALE GENOMIC DNA]</scope>
    <source>
        <strain evidence="2 3">Tr1</strain>
    </source>
</reference>
<evidence type="ECO:0000259" key="1">
    <source>
        <dbReference type="Pfam" id="PF25794"/>
    </source>
</evidence>
<name>A0A2K0UA75_TRIHA</name>
<dbReference type="OrthoDB" id="1262810at2759"/>
<gene>
    <name evidence="2" type="ORF">THARTR1_04886</name>
</gene>
<protein>
    <recommendedName>
        <fullName evidence="1">Sacsin/Nov domain-containing protein</fullName>
    </recommendedName>
</protein>
<dbReference type="EMBL" id="MTYI01000058">
    <property type="protein sequence ID" value="PNP54681.1"/>
    <property type="molecule type" value="Genomic_DNA"/>
</dbReference>
<evidence type="ECO:0000313" key="2">
    <source>
        <dbReference type="EMBL" id="PNP54681.1"/>
    </source>
</evidence>
<dbReference type="Pfam" id="PF25794">
    <property type="entry name" value="SACS"/>
    <property type="match status" value="1"/>
</dbReference>
<dbReference type="PANTHER" id="PTHR32387:SF0">
    <property type="entry name" value="PROTEIN NO VEIN"/>
    <property type="match status" value="1"/>
</dbReference>
<organism evidence="2 3">
    <name type="scientific">Trichoderma harzianum</name>
    <name type="common">Hypocrea lixii</name>
    <dbReference type="NCBI Taxonomy" id="5544"/>
    <lineage>
        <taxon>Eukaryota</taxon>
        <taxon>Fungi</taxon>
        <taxon>Dikarya</taxon>
        <taxon>Ascomycota</taxon>
        <taxon>Pezizomycotina</taxon>
        <taxon>Sordariomycetes</taxon>
        <taxon>Hypocreomycetidae</taxon>
        <taxon>Hypocreales</taxon>
        <taxon>Hypocreaceae</taxon>
        <taxon>Trichoderma</taxon>
    </lineage>
</organism>
<accession>A0A2K0UA75</accession>
<dbReference type="InterPro" id="IPR036890">
    <property type="entry name" value="HATPase_C_sf"/>
</dbReference>
<dbReference type="PANTHER" id="PTHR32387">
    <property type="entry name" value="WU:FJ29H11"/>
    <property type="match status" value="1"/>
</dbReference>
<feature type="domain" description="Sacsin/Nov" evidence="1">
    <location>
        <begin position="14"/>
        <end position="71"/>
    </location>
</feature>
<dbReference type="InterPro" id="IPR052957">
    <property type="entry name" value="Auxin_embryo_med"/>
</dbReference>
<dbReference type="Gene3D" id="3.30.565.10">
    <property type="entry name" value="Histidine kinase-like ATPase, C-terminal domain"/>
    <property type="match status" value="1"/>
</dbReference>
<dbReference type="InterPro" id="IPR058210">
    <property type="entry name" value="SACS/Nov_dom"/>
</dbReference>
<dbReference type="SUPFAM" id="SSF55874">
    <property type="entry name" value="ATPase domain of HSP90 chaperone/DNA topoisomerase II/histidine kinase"/>
    <property type="match status" value="1"/>
</dbReference>
<evidence type="ECO:0000313" key="3">
    <source>
        <dbReference type="Proteomes" id="UP000236290"/>
    </source>
</evidence>
<dbReference type="Proteomes" id="UP000236290">
    <property type="component" value="Unassembled WGS sequence"/>
</dbReference>
<dbReference type="AlphaFoldDB" id="A0A2K0UA75"/>
<sequence>MDVTFRNGGLRVDYNEDGFTMRDVEAICRISSTKKASANQTGEKGIGFKSVFRIADEVLVLSGNYSFQFDARRKLGMITPEWVDFPDGIRPGFTSIILQIRKEEDERELIQEMKSMSPKHIIFLRRLRRINISIATIDGTSWETSLSRKEDEVSHNGSRRTMTLTHNDRTLNYWVYQHVVKGLPPEPKRAHCSQSVIVLAFPVSNTAGSAFDPVAEPQQVHAVLPIRDYGFKFLINADFLLIASRQDINASSPWNKALRNAILDAFWGAIGLLNAGPLRKQSEGKASAKRYTRIS</sequence>